<dbReference type="Proteomes" id="UP000240283">
    <property type="component" value="Segment"/>
</dbReference>
<name>A0A2H5BQ46_9CAUD</name>
<organism evidence="1 2">
    <name type="scientific">Vibrio phage Vp_R1</name>
    <dbReference type="NCBI Taxonomy" id="2059867"/>
    <lineage>
        <taxon>Viruses</taxon>
        <taxon>Duplodnaviria</taxon>
        <taxon>Heunggongvirae</taxon>
        <taxon>Uroviricota</taxon>
        <taxon>Caudoviricetes</taxon>
        <taxon>Grimontviridae</taxon>
        <taxon>Dalianvirus</taxon>
        <taxon>Dalianvirus R1</taxon>
    </lineage>
</organism>
<gene>
    <name evidence="1" type="ORF">VPR_095</name>
</gene>
<keyword evidence="2" id="KW-1185">Reference proteome</keyword>
<evidence type="ECO:0000313" key="1">
    <source>
        <dbReference type="EMBL" id="AUG88459.1"/>
    </source>
</evidence>
<proteinExistence type="predicted"/>
<evidence type="ECO:0000313" key="2">
    <source>
        <dbReference type="Proteomes" id="UP000240283"/>
    </source>
</evidence>
<dbReference type="EMBL" id="MG603697">
    <property type="protein sequence ID" value="AUG88459.1"/>
    <property type="molecule type" value="Genomic_DNA"/>
</dbReference>
<reference evidence="1 2" key="1">
    <citation type="submission" date="2017-12" db="EMBL/GenBank/DDBJ databases">
        <title>Genomic analysis of a novel phage Vp_R1 lytic to Vibrio parahaemolyticus.</title>
        <authorList>
            <person name="Ren H."/>
            <person name="Li Z."/>
        </authorList>
    </citation>
    <scope>NUCLEOTIDE SEQUENCE [LARGE SCALE GENOMIC DNA]</scope>
</reference>
<sequence>MELMDILMKVKRDTDGAIEDHLCTDALLMEFVDCYSEFNYTKFYEEARLRAWFFAPFVDGCEIVGESALYMDDIPVAYLRRNGRKDRYSFKWMNVTTFGIVREYLLSLISNSTKEPVFMTFSEKSADVGEGFKVNHVNQLASQYGTHLGEPVIISPFDENKQVSIKHTDGLIRVVDILSVNVDYLLEKK</sequence>
<protein>
    <submittedName>
        <fullName evidence="1">Uncharacterized protein</fullName>
    </submittedName>
</protein>
<accession>A0A2H5BQ46</accession>